<feature type="transmembrane region" description="Helical" evidence="7">
    <location>
        <begin position="38"/>
        <end position="54"/>
    </location>
</feature>
<evidence type="ECO:0000313" key="9">
    <source>
        <dbReference type="Proteomes" id="UP000321532"/>
    </source>
</evidence>
<feature type="transmembrane region" description="Helical" evidence="7">
    <location>
        <begin position="6"/>
        <end position="26"/>
    </location>
</feature>
<protein>
    <submittedName>
        <fullName evidence="8">Cation:proton antiporter</fullName>
    </submittedName>
</protein>
<keyword evidence="3" id="KW-1003">Cell membrane</keyword>
<dbReference type="EMBL" id="BJYS01000027">
    <property type="protein sequence ID" value="GEO05840.1"/>
    <property type="molecule type" value="Genomic_DNA"/>
</dbReference>
<evidence type="ECO:0000256" key="2">
    <source>
        <dbReference type="ARBA" id="ARBA00006228"/>
    </source>
</evidence>
<evidence type="ECO:0000256" key="5">
    <source>
        <dbReference type="ARBA" id="ARBA00022989"/>
    </source>
</evidence>
<keyword evidence="9" id="KW-1185">Reference proteome</keyword>
<gene>
    <name evidence="8" type="primary">mrpE</name>
    <name evidence="8" type="ORF">AAE02nite_35040</name>
</gene>
<proteinExistence type="inferred from homology"/>
<keyword evidence="6 7" id="KW-0472">Membrane</keyword>
<evidence type="ECO:0000256" key="7">
    <source>
        <dbReference type="SAM" id="Phobius"/>
    </source>
</evidence>
<comment type="similarity">
    <text evidence="2">Belongs to the CPA3 antiporters (TC 2.A.63) subunit E family.</text>
</comment>
<keyword evidence="5 7" id="KW-1133">Transmembrane helix</keyword>
<dbReference type="Proteomes" id="UP000321532">
    <property type="component" value="Unassembled WGS sequence"/>
</dbReference>
<organism evidence="8 9">
    <name type="scientific">Adhaeribacter aerolatus</name>
    <dbReference type="NCBI Taxonomy" id="670289"/>
    <lineage>
        <taxon>Bacteria</taxon>
        <taxon>Pseudomonadati</taxon>
        <taxon>Bacteroidota</taxon>
        <taxon>Cytophagia</taxon>
        <taxon>Cytophagales</taxon>
        <taxon>Hymenobacteraceae</taxon>
        <taxon>Adhaeribacter</taxon>
    </lineage>
</organism>
<reference evidence="8 9" key="1">
    <citation type="submission" date="2019-07" db="EMBL/GenBank/DDBJ databases">
        <title>Whole genome shotgun sequence of Adhaeribacter aerolatus NBRC 106133.</title>
        <authorList>
            <person name="Hosoyama A."/>
            <person name="Uohara A."/>
            <person name="Ohji S."/>
            <person name="Ichikawa N."/>
        </authorList>
    </citation>
    <scope>NUCLEOTIDE SEQUENCE [LARGE SCALE GENOMIC DNA]</scope>
    <source>
        <strain evidence="8 9">NBRC 106133</strain>
    </source>
</reference>
<sequence length="143" mass="16583">MALTGAFTYINIFIGFVISFFILWVISRNSEDNRYFTIAFKIVGFFFFFLWEMLKANWQVAYEVMTSHLHMKPGIVKIELDAKTDLEITLLSNLIALTPGTLVVDVSDDRKVMYVHGMYLEDKAKFIQSIKLGLEKPLLDIMR</sequence>
<comment type="subcellular location">
    <subcellularLocation>
        <location evidence="1">Cell membrane</location>
        <topology evidence="1">Multi-pass membrane protein</topology>
    </subcellularLocation>
</comment>
<dbReference type="Pfam" id="PF01899">
    <property type="entry name" value="MNHE"/>
    <property type="match status" value="1"/>
</dbReference>
<evidence type="ECO:0000256" key="3">
    <source>
        <dbReference type="ARBA" id="ARBA00022475"/>
    </source>
</evidence>
<dbReference type="GO" id="GO:0005886">
    <property type="term" value="C:plasma membrane"/>
    <property type="evidence" value="ECO:0007669"/>
    <property type="project" value="UniProtKB-SubCell"/>
</dbReference>
<evidence type="ECO:0000256" key="6">
    <source>
        <dbReference type="ARBA" id="ARBA00023136"/>
    </source>
</evidence>
<evidence type="ECO:0000313" key="8">
    <source>
        <dbReference type="EMBL" id="GEO05840.1"/>
    </source>
</evidence>
<dbReference type="GO" id="GO:0008324">
    <property type="term" value="F:monoatomic cation transmembrane transporter activity"/>
    <property type="evidence" value="ECO:0007669"/>
    <property type="project" value="InterPro"/>
</dbReference>
<dbReference type="PIRSF" id="PIRSF019239">
    <property type="entry name" value="MrpE"/>
    <property type="match status" value="1"/>
</dbReference>
<dbReference type="PANTHER" id="PTHR34584:SF1">
    <property type="entry name" value="NA(+)_H(+) ANTIPORTER SUBUNIT E1"/>
    <property type="match status" value="1"/>
</dbReference>
<keyword evidence="4 7" id="KW-0812">Transmembrane</keyword>
<name>A0A512B1K6_9BACT</name>
<evidence type="ECO:0000256" key="4">
    <source>
        <dbReference type="ARBA" id="ARBA00022692"/>
    </source>
</evidence>
<comment type="caution">
    <text evidence="8">The sequence shown here is derived from an EMBL/GenBank/DDBJ whole genome shotgun (WGS) entry which is preliminary data.</text>
</comment>
<dbReference type="AlphaFoldDB" id="A0A512B1K6"/>
<dbReference type="PANTHER" id="PTHR34584">
    <property type="entry name" value="NA(+)/H(+) ANTIPORTER SUBUNIT E1"/>
    <property type="match status" value="1"/>
</dbReference>
<dbReference type="InterPro" id="IPR002758">
    <property type="entry name" value="Cation_antiport_E"/>
</dbReference>
<accession>A0A512B1K6</accession>
<evidence type="ECO:0000256" key="1">
    <source>
        <dbReference type="ARBA" id="ARBA00004651"/>
    </source>
</evidence>